<protein>
    <submittedName>
        <fullName evidence="1">Uncharacterized protein</fullName>
    </submittedName>
</protein>
<evidence type="ECO:0000313" key="2">
    <source>
        <dbReference type="Proteomes" id="UP000295604"/>
    </source>
</evidence>
<comment type="caution">
    <text evidence="1">The sequence shown here is derived from an EMBL/GenBank/DDBJ whole genome shotgun (WGS) entry which is preliminary data.</text>
</comment>
<name>A0A4V3I235_9PEZI</name>
<dbReference type="Proteomes" id="UP000295604">
    <property type="component" value="Unassembled WGS sequence"/>
</dbReference>
<proteinExistence type="predicted"/>
<accession>A0A4V3I235</accession>
<organism evidence="1 2">
    <name type="scientific">Colletotrichum sidae</name>
    <dbReference type="NCBI Taxonomy" id="1347389"/>
    <lineage>
        <taxon>Eukaryota</taxon>
        <taxon>Fungi</taxon>
        <taxon>Dikarya</taxon>
        <taxon>Ascomycota</taxon>
        <taxon>Pezizomycotina</taxon>
        <taxon>Sordariomycetes</taxon>
        <taxon>Hypocreomycetidae</taxon>
        <taxon>Glomerellales</taxon>
        <taxon>Glomerellaceae</taxon>
        <taxon>Colletotrichum</taxon>
        <taxon>Colletotrichum orbiculare species complex</taxon>
    </lineage>
</organism>
<gene>
    <name evidence="1" type="ORF">C8034_v005266</name>
</gene>
<sequence>MPPKRKAADLKDEESAIVETSVNGQMNITLGGAGNAAANKGTYPRIFIDEIIKYCPPGVVATVQKGDESAVYFNGQFLVDDPLIVKTLYNFIVRITKDPVIDKCSLSAILRVLEYPHITVGTMTRTKIQGSNGYRFETSHWEAVSKASETRCKYTAAVQLAGAIVTAKKSGLCQLGTERLAENPLPKESNIKSRSLGWTVQEWNDFCKRHGKNRELKPFATVIDG</sequence>
<reference evidence="1 2" key="1">
    <citation type="submission" date="2018-11" db="EMBL/GenBank/DDBJ databases">
        <title>Genome sequence and assembly of Colletotrichum sidae.</title>
        <authorList>
            <person name="Gan P."/>
            <person name="Shirasu K."/>
        </authorList>
    </citation>
    <scope>NUCLEOTIDE SEQUENCE [LARGE SCALE GENOMIC DNA]</scope>
    <source>
        <strain evidence="1 2">CBS 518.97</strain>
    </source>
</reference>
<keyword evidence="2" id="KW-1185">Reference proteome</keyword>
<dbReference type="EMBL" id="QAPF01000219">
    <property type="protein sequence ID" value="TEA13041.1"/>
    <property type="molecule type" value="Genomic_DNA"/>
</dbReference>
<evidence type="ECO:0000313" key="1">
    <source>
        <dbReference type="EMBL" id="TEA13041.1"/>
    </source>
</evidence>
<dbReference type="AlphaFoldDB" id="A0A4V3I235"/>